<dbReference type="EMBL" id="JADGJD010000451">
    <property type="protein sequence ID" value="KAJ3050972.1"/>
    <property type="molecule type" value="Genomic_DNA"/>
</dbReference>
<protein>
    <submittedName>
        <fullName evidence="1">Uncharacterized protein</fullName>
    </submittedName>
</protein>
<accession>A0AAD5X1W9</accession>
<gene>
    <name evidence="1" type="ORF">HK097_008065</name>
</gene>
<name>A0AAD5X1W9_9FUNG</name>
<evidence type="ECO:0000313" key="2">
    <source>
        <dbReference type="Proteomes" id="UP001212841"/>
    </source>
</evidence>
<reference evidence="1" key="1">
    <citation type="submission" date="2020-05" db="EMBL/GenBank/DDBJ databases">
        <title>Phylogenomic resolution of chytrid fungi.</title>
        <authorList>
            <person name="Stajich J.E."/>
            <person name="Amses K."/>
            <person name="Simmons R."/>
            <person name="Seto K."/>
            <person name="Myers J."/>
            <person name="Bonds A."/>
            <person name="Quandt C.A."/>
            <person name="Barry K."/>
            <person name="Liu P."/>
            <person name="Grigoriev I."/>
            <person name="Longcore J.E."/>
            <person name="James T.Y."/>
        </authorList>
    </citation>
    <scope>NUCLEOTIDE SEQUENCE</scope>
    <source>
        <strain evidence="1">JEL0318</strain>
    </source>
</reference>
<evidence type="ECO:0000313" key="1">
    <source>
        <dbReference type="EMBL" id="KAJ3050972.1"/>
    </source>
</evidence>
<sequence length="256" mass="28717">MAHDLEVLEHPAYKLRCGAPVGHPDETISGRFSKYGIVPCSYLEARLVDIGRFEYCINAAERMTEFNFLGDGSCTLQAGTSTKARCSAPFLALHLGKDRACYDFLKWYIIVAPSYDISDTSLPFLNIQNANALESVDDIFPFTTVRNAYCLLETGFDLSVLVALYLLKLRLIMDATRVMSKARVNNTNYDSDDARFLLHKFSSSIVANNPLIQNSGALESAKSDCDLLFSLVHQRNKHFSRLLLGLVDQRESERQL</sequence>
<organism evidence="1 2">
    <name type="scientific">Rhizophlyctis rosea</name>
    <dbReference type="NCBI Taxonomy" id="64517"/>
    <lineage>
        <taxon>Eukaryota</taxon>
        <taxon>Fungi</taxon>
        <taxon>Fungi incertae sedis</taxon>
        <taxon>Chytridiomycota</taxon>
        <taxon>Chytridiomycota incertae sedis</taxon>
        <taxon>Chytridiomycetes</taxon>
        <taxon>Rhizophlyctidales</taxon>
        <taxon>Rhizophlyctidaceae</taxon>
        <taxon>Rhizophlyctis</taxon>
    </lineage>
</organism>
<dbReference type="Proteomes" id="UP001212841">
    <property type="component" value="Unassembled WGS sequence"/>
</dbReference>
<keyword evidence="2" id="KW-1185">Reference proteome</keyword>
<comment type="caution">
    <text evidence="1">The sequence shown here is derived from an EMBL/GenBank/DDBJ whole genome shotgun (WGS) entry which is preliminary data.</text>
</comment>
<dbReference type="AlphaFoldDB" id="A0AAD5X1W9"/>
<proteinExistence type="predicted"/>